<dbReference type="Pfam" id="PF07596">
    <property type="entry name" value="SBP_bac_10"/>
    <property type="match status" value="1"/>
</dbReference>
<dbReference type="AlphaFoldDB" id="A0A5C5YQN4"/>
<protein>
    <recommendedName>
        <fullName evidence="2">DUF1559 domain-containing protein</fullName>
    </recommendedName>
</protein>
<sequence>MEAPRGVRLSATEHPRNVRGFCRCATNPRQGTPLTLAHCNRRAFTLVELLVVIAIIGTLVALLLPAVQAARGAARRAACSNNLKQLGLALHSFHAAHRRFPAGRGAPLPEVFSAQTHLLEYLEGGNLFATMDLSQAPTTFGIGGGVVFDGQANYPAATTPVATFLCPSEPHAPRVPGVEFAATSYAANAGSGTVDYGSLTDADGVFYSASTTRFRDLTDGSSHTVAFAERTLGPGAAPADLVQPTGAQSQEYMLELPGGADTPAGDCQSASSGGWYGERGAKWVLGNYGNTLYNHALLPNASEWDCMNARQQRARLAARSHHPGGVQLLRCDGSAAFESGSVELLVWLAAATRAGGEAPP</sequence>
<dbReference type="Gene3D" id="3.30.700.10">
    <property type="entry name" value="Glycoprotein, Type 4 Pilin"/>
    <property type="match status" value="1"/>
</dbReference>
<keyword evidence="1" id="KW-1133">Transmembrane helix</keyword>
<dbReference type="InterPro" id="IPR045584">
    <property type="entry name" value="Pilin-like"/>
</dbReference>
<feature type="transmembrane region" description="Helical" evidence="1">
    <location>
        <begin position="43"/>
        <end position="67"/>
    </location>
</feature>
<evidence type="ECO:0000259" key="2">
    <source>
        <dbReference type="Pfam" id="PF07596"/>
    </source>
</evidence>
<reference evidence="3 4" key="1">
    <citation type="submission" date="2019-02" db="EMBL/GenBank/DDBJ databases">
        <title>Deep-cultivation of Planctomycetes and their phenomic and genomic characterization uncovers novel biology.</title>
        <authorList>
            <person name="Wiegand S."/>
            <person name="Jogler M."/>
            <person name="Boedeker C."/>
            <person name="Pinto D."/>
            <person name="Vollmers J."/>
            <person name="Rivas-Marin E."/>
            <person name="Kohn T."/>
            <person name="Peeters S.H."/>
            <person name="Heuer A."/>
            <person name="Rast P."/>
            <person name="Oberbeckmann S."/>
            <person name="Bunk B."/>
            <person name="Jeske O."/>
            <person name="Meyerdierks A."/>
            <person name="Storesund J.E."/>
            <person name="Kallscheuer N."/>
            <person name="Luecker S."/>
            <person name="Lage O.M."/>
            <person name="Pohl T."/>
            <person name="Merkel B.J."/>
            <person name="Hornburger P."/>
            <person name="Mueller R.-W."/>
            <person name="Bruemmer F."/>
            <person name="Labrenz M."/>
            <person name="Spormann A.M."/>
            <person name="Op Den Camp H."/>
            <person name="Overmann J."/>
            <person name="Amann R."/>
            <person name="Jetten M.S.M."/>
            <person name="Mascher T."/>
            <person name="Medema M.H."/>
            <person name="Devos D.P."/>
            <person name="Kaster A.-K."/>
            <person name="Ovreas L."/>
            <person name="Rohde M."/>
            <person name="Galperin M.Y."/>
            <person name="Jogler C."/>
        </authorList>
    </citation>
    <scope>NUCLEOTIDE SEQUENCE [LARGE SCALE GENOMIC DNA]</scope>
    <source>
        <strain evidence="3 4">Pla123a</strain>
    </source>
</reference>
<dbReference type="OrthoDB" id="258404at2"/>
<dbReference type="InterPro" id="IPR012902">
    <property type="entry name" value="N_methyl_site"/>
</dbReference>
<keyword evidence="4" id="KW-1185">Reference proteome</keyword>
<dbReference type="PANTHER" id="PTHR30093:SF2">
    <property type="entry name" value="TYPE II SECRETION SYSTEM PROTEIN H"/>
    <property type="match status" value="1"/>
</dbReference>
<keyword evidence="1" id="KW-0812">Transmembrane</keyword>
<keyword evidence="1" id="KW-0472">Membrane</keyword>
<name>A0A5C5YQN4_9BACT</name>
<organism evidence="3 4">
    <name type="scientific">Posidoniimonas polymericola</name>
    <dbReference type="NCBI Taxonomy" id="2528002"/>
    <lineage>
        <taxon>Bacteria</taxon>
        <taxon>Pseudomonadati</taxon>
        <taxon>Planctomycetota</taxon>
        <taxon>Planctomycetia</taxon>
        <taxon>Pirellulales</taxon>
        <taxon>Lacipirellulaceae</taxon>
        <taxon>Posidoniimonas</taxon>
    </lineage>
</organism>
<dbReference type="Pfam" id="PF07963">
    <property type="entry name" value="N_methyl"/>
    <property type="match status" value="1"/>
</dbReference>
<accession>A0A5C5YQN4</accession>
<dbReference type="PANTHER" id="PTHR30093">
    <property type="entry name" value="GENERAL SECRETION PATHWAY PROTEIN G"/>
    <property type="match status" value="1"/>
</dbReference>
<evidence type="ECO:0000313" key="3">
    <source>
        <dbReference type="EMBL" id="TWT77244.1"/>
    </source>
</evidence>
<dbReference type="SUPFAM" id="SSF54523">
    <property type="entry name" value="Pili subunits"/>
    <property type="match status" value="1"/>
</dbReference>
<dbReference type="InterPro" id="IPR011453">
    <property type="entry name" value="DUF1559"/>
</dbReference>
<dbReference type="NCBIfam" id="TIGR02532">
    <property type="entry name" value="IV_pilin_GFxxxE"/>
    <property type="match status" value="1"/>
</dbReference>
<dbReference type="Proteomes" id="UP000318478">
    <property type="component" value="Unassembled WGS sequence"/>
</dbReference>
<feature type="domain" description="DUF1559" evidence="2">
    <location>
        <begin position="68"/>
        <end position="343"/>
    </location>
</feature>
<evidence type="ECO:0000256" key="1">
    <source>
        <dbReference type="SAM" id="Phobius"/>
    </source>
</evidence>
<evidence type="ECO:0000313" key="4">
    <source>
        <dbReference type="Proteomes" id="UP000318478"/>
    </source>
</evidence>
<proteinExistence type="predicted"/>
<comment type="caution">
    <text evidence="3">The sequence shown here is derived from an EMBL/GenBank/DDBJ whole genome shotgun (WGS) entry which is preliminary data.</text>
</comment>
<dbReference type="EMBL" id="SJPO01000004">
    <property type="protein sequence ID" value="TWT77244.1"/>
    <property type="molecule type" value="Genomic_DNA"/>
</dbReference>
<gene>
    <name evidence="3" type="ORF">Pla123a_18990</name>
</gene>